<reference evidence="2 3" key="1">
    <citation type="submission" date="2021-02" db="EMBL/GenBank/DDBJ databases">
        <authorList>
            <person name="Jung H.S."/>
            <person name="Chun B.H."/>
            <person name="Jeon C.O."/>
        </authorList>
    </citation>
    <scope>NUCLEOTIDE SEQUENCE [LARGE SCALE GENOMIC DNA]</scope>
    <source>
        <strain evidence="2 3">LMG 25203</strain>
    </source>
</reference>
<evidence type="ECO:0000313" key="3">
    <source>
        <dbReference type="Proteomes" id="UP000759529"/>
    </source>
</evidence>
<dbReference type="EMBL" id="JACSOD020000508">
    <property type="protein sequence ID" value="MBM6500784.1"/>
    <property type="molecule type" value="Genomic_DNA"/>
</dbReference>
<evidence type="ECO:0000313" key="2">
    <source>
        <dbReference type="EMBL" id="MBM6500784.1"/>
    </source>
</evidence>
<organism evidence="2 3">
    <name type="scientific">Flavobacterium macrobrachii</name>
    <dbReference type="NCBI Taxonomy" id="591204"/>
    <lineage>
        <taxon>Bacteria</taxon>
        <taxon>Pseudomonadati</taxon>
        <taxon>Bacteroidota</taxon>
        <taxon>Flavobacteriia</taxon>
        <taxon>Flavobacteriales</taxon>
        <taxon>Flavobacteriaceae</taxon>
        <taxon>Flavobacterium</taxon>
    </lineage>
</organism>
<dbReference type="Proteomes" id="UP000759529">
    <property type="component" value="Unassembled WGS sequence"/>
</dbReference>
<protein>
    <submittedName>
        <fullName evidence="2">Uncharacterized protein</fullName>
    </submittedName>
</protein>
<comment type="caution">
    <text evidence="2">The sequence shown here is derived from an EMBL/GenBank/DDBJ whole genome shotgun (WGS) entry which is preliminary data.</text>
</comment>
<proteinExistence type="predicted"/>
<keyword evidence="1" id="KW-0732">Signal</keyword>
<gene>
    <name evidence="2" type="ORF">H9X54_015950</name>
</gene>
<name>A0ABS2D0V9_9FLAO</name>
<evidence type="ECO:0000256" key="1">
    <source>
        <dbReference type="SAM" id="SignalP"/>
    </source>
</evidence>
<feature type="signal peptide" evidence="1">
    <location>
        <begin position="1"/>
        <end position="20"/>
    </location>
</feature>
<keyword evidence="3" id="KW-1185">Reference proteome</keyword>
<sequence length="76" mass="8696">MKKLFMVSVLSLMTVSSTFANSWQVRSTCQKRVNFLGILTVYSVEITYTEYDSFGVATGNSYTTSCTKDGNWDWIW</sequence>
<dbReference type="RefSeq" id="WP_187656047.1">
    <property type="nucleotide sequence ID" value="NZ_JACSOD020000508.1"/>
</dbReference>
<feature type="chain" id="PRO_5045205018" evidence="1">
    <location>
        <begin position="21"/>
        <end position="76"/>
    </location>
</feature>
<accession>A0ABS2D0V9</accession>